<organism evidence="3 4">
    <name type="scientific">Vibrio scophthalmi</name>
    <dbReference type="NCBI Taxonomy" id="45658"/>
    <lineage>
        <taxon>Bacteria</taxon>
        <taxon>Pseudomonadati</taxon>
        <taxon>Pseudomonadota</taxon>
        <taxon>Gammaproteobacteria</taxon>
        <taxon>Vibrionales</taxon>
        <taxon>Vibrionaceae</taxon>
        <taxon>Vibrio</taxon>
    </lineage>
</organism>
<gene>
    <name evidence="3" type="ORF">VSVS05_04364</name>
</gene>
<geneLocation type="plasmid" evidence="4">
    <name>pvs127</name>
</geneLocation>
<dbReference type="EMBL" id="CP016416">
    <property type="protein sequence ID" value="ANU39399.1"/>
    <property type="molecule type" value="Genomic_DNA"/>
</dbReference>
<evidence type="ECO:0000256" key="1">
    <source>
        <dbReference type="ARBA" id="ARBA00023015"/>
    </source>
</evidence>
<accession>A0A1B1NWN8</accession>
<protein>
    <submittedName>
        <fullName evidence="3">Uncharacterized protein</fullName>
    </submittedName>
</protein>
<proteinExistence type="predicted"/>
<dbReference type="GeneID" id="96875214"/>
<reference evidence="3 4" key="1">
    <citation type="submission" date="2016-07" db="EMBL/GenBank/DDBJ databases">
        <title>Genome sequencing of Vibrio scophthalmi strain VS-05, an isolated from Paralichthys olivaceus.</title>
        <authorList>
            <person name="Han H.-J."/>
        </authorList>
    </citation>
    <scope>NUCLEOTIDE SEQUENCE [LARGE SCALE GENOMIC DNA]</scope>
    <source>
        <strain evidence="3 4">VS-05</strain>
        <plasmid evidence="4">pvs127</plasmid>
    </source>
</reference>
<evidence type="ECO:0000256" key="2">
    <source>
        <dbReference type="ARBA" id="ARBA00023163"/>
    </source>
</evidence>
<evidence type="ECO:0000313" key="4">
    <source>
        <dbReference type="Proteomes" id="UP000092528"/>
    </source>
</evidence>
<dbReference type="AlphaFoldDB" id="A0A1B1NWN8"/>
<keyword evidence="2" id="KW-0804">Transcription</keyword>
<keyword evidence="4" id="KW-1185">Reference proteome</keyword>
<keyword evidence="3" id="KW-0614">Plasmid</keyword>
<name>A0A1B1NWN8_9VIBR</name>
<evidence type="ECO:0000313" key="3">
    <source>
        <dbReference type="EMBL" id="ANU39399.1"/>
    </source>
</evidence>
<dbReference type="Gene3D" id="1.10.10.2690">
    <property type="match status" value="1"/>
</dbReference>
<keyword evidence="1" id="KW-0805">Transcription regulation</keyword>
<dbReference type="Proteomes" id="UP000092528">
    <property type="component" value="Plasmid pVS127"/>
</dbReference>
<dbReference type="KEGG" id="vsc:VSVS12_04420"/>
<sequence>MKEEYLRHLFKIAPNHSKEITEATIDHLCHGLSQDKAAEKHHTVQSSVGRTVSKIRKLDLLIKEAIIIKIS</sequence>
<dbReference type="RefSeq" id="WP_065432132.1">
    <property type="nucleotide sequence ID" value="NZ_CP016309.1"/>
</dbReference>
<dbReference type="InterPro" id="IPR053721">
    <property type="entry name" value="Fimbrial_Adhesin_Reg"/>
</dbReference>